<organism evidence="2 3">
    <name type="scientific">Paramecium octaurelia</name>
    <dbReference type="NCBI Taxonomy" id="43137"/>
    <lineage>
        <taxon>Eukaryota</taxon>
        <taxon>Sar</taxon>
        <taxon>Alveolata</taxon>
        <taxon>Ciliophora</taxon>
        <taxon>Intramacronucleata</taxon>
        <taxon>Oligohymenophorea</taxon>
        <taxon>Peniculida</taxon>
        <taxon>Parameciidae</taxon>
        <taxon>Paramecium</taxon>
    </lineage>
</organism>
<dbReference type="EMBL" id="CAJJDP010000150">
    <property type="protein sequence ID" value="CAD8209616.1"/>
    <property type="molecule type" value="Genomic_DNA"/>
</dbReference>
<evidence type="ECO:0000313" key="3">
    <source>
        <dbReference type="Proteomes" id="UP000683925"/>
    </source>
</evidence>
<feature type="domain" description="Rab-GAP TBC" evidence="1">
    <location>
        <begin position="141"/>
        <end position="348"/>
    </location>
</feature>
<dbReference type="OrthoDB" id="294251at2759"/>
<dbReference type="FunFam" id="1.10.8.270:FF:000084">
    <property type="entry name" value="Uncharacterized protein"/>
    <property type="match status" value="1"/>
</dbReference>
<keyword evidence="3" id="KW-1185">Reference proteome</keyword>
<evidence type="ECO:0000313" key="2">
    <source>
        <dbReference type="EMBL" id="CAD8209616.1"/>
    </source>
</evidence>
<dbReference type="InterPro" id="IPR050302">
    <property type="entry name" value="Rab_GAP_TBC_domain"/>
</dbReference>
<dbReference type="SMART" id="SM00164">
    <property type="entry name" value="TBC"/>
    <property type="match status" value="1"/>
</dbReference>
<dbReference type="Pfam" id="PF00566">
    <property type="entry name" value="RabGAP-TBC"/>
    <property type="match status" value="1"/>
</dbReference>
<evidence type="ECO:0000259" key="1">
    <source>
        <dbReference type="PROSITE" id="PS50086"/>
    </source>
</evidence>
<dbReference type="GO" id="GO:0005096">
    <property type="term" value="F:GTPase activator activity"/>
    <property type="evidence" value="ECO:0007669"/>
    <property type="project" value="TreeGrafter"/>
</dbReference>
<dbReference type="Proteomes" id="UP000683925">
    <property type="component" value="Unassembled WGS sequence"/>
</dbReference>
<reference evidence="2" key="1">
    <citation type="submission" date="2021-01" db="EMBL/GenBank/DDBJ databases">
        <authorList>
            <consortium name="Genoscope - CEA"/>
            <person name="William W."/>
        </authorList>
    </citation>
    <scope>NUCLEOTIDE SEQUENCE</scope>
</reference>
<dbReference type="InterPro" id="IPR000195">
    <property type="entry name" value="Rab-GAP-TBC_dom"/>
</dbReference>
<sequence>MIRDLNSTSESQEIFGSLAFEIIDKIPRKPSQKESLIKKQSFGNKQTKRSISAINVDDNKMKINHGQMLKKSKDDHPLTGQEQLEFKLIQVEISDFIIIEHQQNGNEYKILDQNDWKKIIKQKSLIGYMMHDIHVSLLTQNLFFIERRDIWLLFCQTDLIKQKIRQKNSSFFQYSTQDNYFSSQIDKDIPRALMGNRFLNLQENQTSLKKILMAYANYDPELGYTQGMNIIAANLLICYDLKTNDEKFLEDVEIIDPSRDENVFYLFIYIMVELNWRSVFIPGFPGLIKMMKVLDLKFQNELPKLYEHFQESNVDLNVCFQQQYLSLLMYGISWEISRMIFDLFLFEGEMIIHTFLIGMLKYCQDNLLKLRTFDEITKFCKNEMIRQFYELFSIKFIGNKDFSTILLNLGFIKIQGQIVPPPQPLAPIKQVQKENKFEIWKGTFLKNFFQKKK</sequence>
<proteinExistence type="predicted"/>
<dbReference type="FunFam" id="1.10.472.80:FF:000181">
    <property type="match status" value="1"/>
</dbReference>
<gene>
    <name evidence="2" type="ORF">POCTA_138.1.T1480004</name>
</gene>
<dbReference type="PANTHER" id="PTHR47219:SF9">
    <property type="entry name" value="GTPASE ACTIVATING PROTEIN AND CENTROSOME-ASSOCIATED, ISOFORM B"/>
    <property type="match status" value="1"/>
</dbReference>
<dbReference type="PANTHER" id="PTHR47219">
    <property type="entry name" value="RAB GTPASE-ACTIVATING PROTEIN 1-LIKE"/>
    <property type="match status" value="1"/>
</dbReference>
<comment type="caution">
    <text evidence="2">The sequence shown here is derived from an EMBL/GenBank/DDBJ whole genome shotgun (WGS) entry which is preliminary data.</text>
</comment>
<accession>A0A8S1Y5I2</accession>
<dbReference type="GO" id="GO:0031267">
    <property type="term" value="F:small GTPase binding"/>
    <property type="evidence" value="ECO:0007669"/>
    <property type="project" value="TreeGrafter"/>
</dbReference>
<dbReference type="AlphaFoldDB" id="A0A8S1Y5I2"/>
<name>A0A8S1Y5I2_PAROT</name>
<dbReference type="OMA" id="MHDIHVS"/>
<dbReference type="PROSITE" id="PS50086">
    <property type="entry name" value="TBC_RABGAP"/>
    <property type="match status" value="1"/>
</dbReference>
<protein>
    <recommendedName>
        <fullName evidence="1">Rab-GAP TBC domain-containing protein</fullName>
    </recommendedName>
</protein>